<organism evidence="9 10">
    <name type="scientific">Dimargaris verticillata</name>
    <dbReference type="NCBI Taxonomy" id="2761393"/>
    <lineage>
        <taxon>Eukaryota</taxon>
        <taxon>Fungi</taxon>
        <taxon>Fungi incertae sedis</taxon>
        <taxon>Zoopagomycota</taxon>
        <taxon>Kickxellomycotina</taxon>
        <taxon>Dimargaritomycetes</taxon>
        <taxon>Dimargaritales</taxon>
        <taxon>Dimargaritaceae</taxon>
        <taxon>Dimargaris</taxon>
    </lineage>
</organism>
<dbReference type="SMART" id="SM00983">
    <property type="entry name" value="TPK_B1_binding"/>
    <property type="match status" value="1"/>
</dbReference>
<dbReference type="GO" id="GO:0004788">
    <property type="term" value="F:thiamine diphosphokinase activity"/>
    <property type="evidence" value="ECO:0007669"/>
    <property type="project" value="UniProtKB-UniRule"/>
</dbReference>
<dbReference type="PANTHER" id="PTHR13622">
    <property type="entry name" value="THIAMIN PYROPHOSPHOKINASE"/>
    <property type="match status" value="1"/>
</dbReference>
<dbReference type="InterPro" id="IPR006282">
    <property type="entry name" value="Thi_PPkinase"/>
</dbReference>
<dbReference type="NCBIfam" id="TIGR01378">
    <property type="entry name" value="thi_PPkinase"/>
    <property type="match status" value="1"/>
</dbReference>
<dbReference type="Proteomes" id="UP001151582">
    <property type="component" value="Unassembled WGS sequence"/>
</dbReference>
<gene>
    <name evidence="9" type="primary">TPK1</name>
    <name evidence="9" type="ORF">H4R34_004313</name>
</gene>
<dbReference type="Gene3D" id="3.40.50.10240">
    <property type="entry name" value="Thiamin pyrophosphokinase, catalytic domain"/>
    <property type="match status" value="1"/>
</dbReference>
<dbReference type="SUPFAM" id="SSF63999">
    <property type="entry name" value="Thiamin pyrophosphokinase, catalytic domain"/>
    <property type="match status" value="1"/>
</dbReference>
<dbReference type="PIRSF" id="PIRSF031057">
    <property type="entry name" value="Thiamin_pyrophosphokinase"/>
    <property type="match status" value="1"/>
</dbReference>
<keyword evidence="6 7" id="KW-0067">ATP-binding</keyword>
<dbReference type="EMBL" id="JANBQB010000521">
    <property type="protein sequence ID" value="KAJ1975494.1"/>
    <property type="molecule type" value="Genomic_DNA"/>
</dbReference>
<dbReference type="EC" id="2.7.6.2" evidence="7"/>
<proteinExistence type="inferred from homology"/>
<accession>A0A9W8EB96</accession>
<dbReference type="GO" id="GO:0005524">
    <property type="term" value="F:ATP binding"/>
    <property type="evidence" value="ECO:0007669"/>
    <property type="project" value="UniProtKB-UniRule"/>
</dbReference>
<comment type="catalytic activity">
    <reaction evidence="7">
        <text>thiamine + ATP = thiamine diphosphate + AMP + H(+)</text>
        <dbReference type="Rhea" id="RHEA:11576"/>
        <dbReference type="ChEBI" id="CHEBI:15378"/>
        <dbReference type="ChEBI" id="CHEBI:18385"/>
        <dbReference type="ChEBI" id="CHEBI:30616"/>
        <dbReference type="ChEBI" id="CHEBI:58937"/>
        <dbReference type="ChEBI" id="CHEBI:456215"/>
    </reaction>
</comment>
<dbReference type="InterPro" id="IPR007371">
    <property type="entry name" value="TPK_catalytic"/>
</dbReference>
<dbReference type="InterPro" id="IPR036759">
    <property type="entry name" value="TPK_catalytic_sf"/>
</dbReference>
<dbReference type="GO" id="GO:0009229">
    <property type="term" value="P:thiamine diphosphate biosynthetic process"/>
    <property type="evidence" value="ECO:0007669"/>
    <property type="project" value="UniProtKB-UniRule"/>
</dbReference>
<keyword evidence="5 7" id="KW-0418">Kinase</keyword>
<evidence type="ECO:0000313" key="10">
    <source>
        <dbReference type="Proteomes" id="UP001151582"/>
    </source>
</evidence>
<dbReference type="Pfam" id="PF04265">
    <property type="entry name" value="TPK_B1_binding"/>
    <property type="match status" value="1"/>
</dbReference>
<dbReference type="GO" id="GO:0006772">
    <property type="term" value="P:thiamine metabolic process"/>
    <property type="evidence" value="ECO:0007669"/>
    <property type="project" value="InterPro"/>
</dbReference>
<comment type="similarity">
    <text evidence="2 7">Belongs to the thiamine pyrophosphokinase family.</text>
</comment>
<dbReference type="OrthoDB" id="25149at2759"/>
<evidence type="ECO:0000256" key="7">
    <source>
        <dbReference type="PIRNR" id="PIRNR031057"/>
    </source>
</evidence>
<evidence type="ECO:0000259" key="8">
    <source>
        <dbReference type="SMART" id="SM00983"/>
    </source>
</evidence>
<dbReference type="Gene3D" id="2.60.120.320">
    <property type="entry name" value="Thiamin pyrophosphokinase, thiamin-binding domain"/>
    <property type="match status" value="1"/>
</dbReference>
<keyword evidence="10" id="KW-1185">Reference proteome</keyword>
<reference evidence="9" key="1">
    <citation type="submission" date="2022-07" db="EMBL/GenBank/DDBJ databases">
        <title>Phylogenomic reconstructions and comparative analyses of Kickxellomycotina fungi.</title>
        <authorList>
            <person name="Reynolds N.K."/>
            <person name="Stajich J.E."/>
            <person name="Barry K."/>
            <person name="Grigoriev I.V."/>
            <person name="Crous P."/>
            <person name="Smith M.E."/>
        </authorList>
    </citation>
    <scope>NUCLEOTIDE SEQUENCE</scope>
    <source>
        <strain evidence="9">RSA 567</strain>
    </source>
</reference>
<evidence type="ECO:0000313" key="9">
    <source>
        <dbReference type="EMBL" id="KAJ1975494.1"/>
    </source>
</evidence>
<comment type="caution">
    <text evidence="9">The sequence shown here is derived from an EMBL/GenBank/DDBJ whole genome shotgun (WGS) entry which is preliminary data.</text>
</comment>
<dbReference type="InterPro" id="IPR016966">
    <property type="entry name" value="Thiamin_pyrophosphokinase_euk"/>
</dbReference>
<dbReference type="InterPro" id="IPR007373">
    <property type="entry name" value="Thiamin_PyroPKinase_B1-bd"/>
</dbReference>
<evidence type="ECO:0000256" key="2">
    <source>
        <dbReference type="ARBA" id="ARBA00006785"/>
    </source>
</evidence>
<protein>
    <recommendedName>
        <fullName evidence="7">Thiamine pyrophosphokinase</fullName>
        <ecNumber evidence="7">2.7.6.2</ecNumber>
    </recommendedName>
</protein>
<dbReference type="FunFam" id="2.60.120.320:FF:000001">
    <property type="entry name" value="Thiamine pyrophosphokinase"/>
    <property type="match status" value="1"/>
</dbReference>
<dbReference type="CDD" id="cd07995">
    <property type="entry name" value="TPK"/>
    <property type="match status" value="1"/>
</dbReference>
<sequence>MAMTATSAALRTFYHFPSRIIYGTKPREPLAAAGPAERLVFLLLNQRISTSDSLFTRLWRRAHLRICADGAANRLYNAFHQANPLVVPDRPTNQLPQRKPATSTTLRAMLTVAETSSHTNQYIPEAICGDLDSVLPDVEHYFSHHQTVVHYVDDQDTTDFMKNLLWLDDLEQRHGDATDPAKSTVIAYGGLGGRLDQSMSSLYVLYNYGAQRPIYLLSEESIALLLLPGVNHVECDWFDQSPACGILPIGVTSATVTTQGLRWNLNNAQTSFSGLLSTSNIVDKPVVVVTTTDPLIWTVEVRK</sequence>
<dbReference type="SUPFAM" id="SSF63862">
    <property type="entry name" value="Thiamin pyrophosphokinase, substrate-binding domain"/>
    <property type="match status" value="1"/>
</dbReference>
<keyword evidence="4 7" id="KW-0547">Nucleotide-binding</keyword>
<dbReference type="Pfam" id="PF04263">
    <property type="entry name" value="TPK_catalytic"/>
    <property type="match status" value="1"/>
</dbReference>
<dbReference type="AlphaFoldDB" id="A0A9W8EB96"/>
<dbReference type="GO" id="GO:0030975">
    <property type="term" value="F:thiamine binding"/>
    <property type="evidence" value="ECO:0007669"/>
    <property type="project" value="UniProtKB-UniRule"/>
</dbReference>
<dbReference type="InterPro" id="IPR036371">
    <property type="entry name" value="TPK_B1-bd_sf"/>
</dbReference>
<evidence type="ECO:0000256" key="3">
    <source>
        <dbReference type="ARBA" id="ARBA00022679"/>
    </source>
</evidence>
<feature type="domain" description="Thiamin pyrophosphokinase thiamin-binding" evidence="8">
    <location>
        <begin position="229"/>
        <end position="295"/>
    </location>
</feature>
<keyword evidence="3 7" id="KW-0808">Transferase</keyword>
<comment type="pathway">
    <text evidence="1 7">Cofactor biosynthesis; thiamine diphosphate biosynthesis; thiamine diphosphate from thiamine: step 1/1.</text>
</comment>
<dbReference type="GO" id="GO:0016301">
    <property type="term" value="F:kinase activity"/>
    <property type="evidence" value="ECO:0007669"/>
    <property type="project" value="UniProtKB-UniRule"/>
</dbReference>
<evidence type="ECO:0000256" key="4">
    <source>
        <dbReference type="ARBA" id="ARBA00022741"/>
    </source>
</evidence>
<dbReference type="PANTHER" id="PTHR13622:SF8">
    <property type="entry name" value="THIAMIN PYROPHOSPHOKINASE 1"/>
    <property type="match status" value="1"/>
</dbReference>
<evidence type="ECO:0000256" key="6">
    <source>
        <dbReference type="ARBA" id="ARBA00022840"/>
    </source>
</evidence>
<evidence type="ECO:0000256" key="1">
    <source>
        <dbReference type="ARBA" id="ARBA00005078"/>
    </source>
</evidence>
<evidence type="ECO:0000256" key="5">
    <source>
        <dbReference type="ARBA" id="ARBA00022777"/>
    </source>
</evidence>
<name>A0A9W8EB96_9FUNG</name>